<accession>A0AAD8HIE4</accession>
<feature type="compositionally biased region" description="Basic and acidic residues" evidence="1">
    <location>
        <begin position="45"/>
        <end position="54"/>
    </location>
</feature>
<keyword evidence="4" id="KW-1185">Reference proteome</keyword>
<dbReference type="AlphaFoldDB" id="A0AAD8HIE4"/>
<protein>
    <recommendedName>
        <fullName evidence="2">RIN4 pathogenic type III effector avirulence factor Avr cleavage site domain-containing protein</fullName>
    </recommendedName>
</protein>
<evidence type="ECO:0000313" key="3">
    <source>
        <dbReference type="EMBL" id="KAK1367151.1"/>
    </source>
</evidence>
<reference evidence="3" key="1">
    <citation type="submission" date="2023-02" db="EMBL/GenBank/DDBJ databases">
        <title>Genome of toxic invasive species Heracleum sosnowskyi carries increased number of genes despite the absence of recent whole-genome duplications.</title>
        <authorList>
            <person name="Schelkunov M."/>
            <person name="Shtratnikova V."/>
            <person name="Makarenko M."/>
            <person name="Klepikova A."/>
            <person name="Omelchenko D."/>
            <person name="Novikova G."/>
            <person name="Obukhova E."/>
            <person name="Bogdanov V."/>
            <person name="Penin A."/>
            <person name="Logacheva M."/>
        </authorList>
    </citation>
    <scope>NUCLEOTIDE SEQUENCE</scope>
    <source>
        <strain evidence="3">Hsosn_3</strain>
        <tissue evidence="3">Leaf</tissue>
    </source>
</reference>
<dbReference type="EMBL" id="JAUIZM010000009">
    <property type="protein sequence ID" value="KAK1367151.1"/>
    <property type="molecule type" value="Genomic_DNA"/>
</dbReference>
<comment type="caution">
    <text evidence="3">The sequence shown here is derived from an EMBL/GenBank/DDBJ whole genome shotgun (WGS) entry which is preliminary data.</text>
</comment>
<dbReference type="Proteomes" id="UP001237642">
    <property type="component" value="Unassembled WGS sequence"/>
</dbReference>
<gene>
    <name evidence="3" type="ORF">POM88_042712</name>
</gene>
<dbReference type="Pfam" id="PF05627">
    <property type="entry name" value="AvrRpt-cleavage"/>
    <property type="match status" value="1"/>
</dbReference>
<proteinExistence type="predicted"/>
<feature type="region of interest" description="Disordered" evidence="1">
    <location>
        <begin position="103"/>
        <end position="124"/>
    </location>
</feature>
<feature type="domain" description="RIN4 pathogenic type III effector avirulence factor Avr cleavage site" evidence="2">
    <location>
        <begin position="3"/>
        <end position="32"/>
    </location>
</feature>
<evidence type="ECO:0000313" key="4">
    <source>
        <dbReference type="Proteomes" id="UP001237642"/>
    </source>
</evidence>
<evidence type="ECO:0000259" key="2">
    <source>
        <dbReference type="Pfam" id="PF05627"/>
    </source>
</evidence>
<feature type="region of interest" description="Disordered" evidence="1">
    <location>
        <begin position="27"/>
        <end position="86"/>
    </location>
</feature>
<dbReference type="InterPro" id="IPR008700">
    <property type="entry name" value="TypeIII_avirulence_cleave"/>
</dbReference>
<reference evidence="3" key="2">
    <citation type="submission" date="2023-05" db="EMBL/GenBank/DDBJ databases">
        <authorList>
            <person name="Schelkunov M.I."/>
        </authorList>
    </citation>
    <scope>NUCLEOTIDE SEQUENCE</scope>
    <source>
        <strain evidence="3">Hsosn_3</strain>
        <tissue evidence="3">Leaf</tissue>
    </source>
</reference>
<name>A0AAD8HIE4_9APIA</name>
<organism evidence="3 4">
    <name type="scientific">Heracleum sosnowskyi</name>
    <dbReference type="NCBI Taxonomy" id="360622"/>
    <lineage>
        <taxon>Eukaryota</taxon>
        <taxon>Viridiplantae</taxon>
        <taxon>Streptophyta</taxon>
        <taxon>Embryophyta</taxon>
        <taxon>Tracheophyta</taxon>
        <taxon>Spermatophyta</taxon>
        <taxon>Magnoliopsida</taxon>
        <taxon>eudicotyledons</taxon>
        <taxon>Gunneridae</taxon>
        <taxon>Pentapetalae</taxon>
        <taxon>asterids</taxon>
        <taxon>campanulids</taxon>
        <taxon>Apiales</taxon>
        <taxon>Apiaceae</taxon>
        <taxon>Apioideae</taxon>
        <taxon>apioid superclade</taxon>
        <taxon>Tordylieae</taxon>
        <taxon>Tordyliinae</taxon>
        <taxon>Heracleum</taxon>
    </lineage>
</organism>
<sequence length="180" mass="20911">MANRGVALPKFGEWAGQGEFSVIFERARNDKKEGNRHKFNPESPIFKKEPEETSFKNQKHSQRDIPKHHQSSCFRKSREGKDPACLPSQVNNENCMNQQNHHISNELSFTPRALEPLRKPKGTNSMQKQKVNFISGIRIFTFWEQLQSAYIRTRKNVFVQSGYTGTSEECVRDKMKSNQH</sequence>
<evidence type="ECO:0000256" key="1">
    <source>
        <dbReference type="SAM" id="MobiDB-lite"/>
    </source>
</evidence>